<sequence length="250" mass="28087">VIDCEMKETEDSDSTEKESLDLEEELCYASKKRMPNNHPSIFQNVYDESDEDVEDGVNWASVTPVENMDFPHEDDVIDDGNNGNDGNKDYDHVGDDDGSYGENEEDGEHSYLEGSFEPPQLSKSSDETIALSNGKESTIILSNFKNWLMGPDGGRKDDKVASLCKRQVQLVVEFINPESSSINSLLMSKNVLRDDWLTNFENLKKTGTLKSYLGTLNQFYIYVQSECTNILPTLDITQAELVSLSNQVKL</sequence>
<accession>A0A6S7JI57</accession>
<proteinExistence type="predicted"/>
<evidence type="ECO:0000313" key="2">
    <source>
        <dbReference type="EMBL" id="CAB4030568.1"/>
    </source>
</evidence>
<feature type="region of interest" description="Disordered" evidence="1">
    <location>
        <begin position="63"/>
        <end position="123"/>
    </location>
</feature>
<feature type="region of interest" description="Disordered" evidence="1">
    <location>
        <begin position="1"/>
        <end position="20"/>
    </location>
</feature>
<feature type="non-terminal residue" evidence="2">
    <location>
        <position position="1"/>
    </location>
</feature>
<dbReference type="EMBL" id="CACRXK020016968">
    <property type="protein sequence ID" value="CAB4030568.1"/>
    <property type="molecule type" value="Genomic_DNA"/>
</dbReference>
<dbReference type="Proteomes" id="UP001152795">
    <property type="component" value="Unassembled WGS sequence"/>
</dbReference>
<dbReference type="AlphaFoldDB" id="A0A6S7JI57"/>
<protein>
    <submittedName>
        <fullName evidence="2">Uncharacterized protein</fullName>
    </submittedName>
</protein>
<organism evidence="2 3">
    <name type="scientific">Paramuricea clavata</name>
    <name type="common">Red gorgonian</name>
    <name type="synonym">Violescent sea-whip</name>
    <dbReference type="NCBI Taxonomy" id="317549"/>
    <lineage>
        <taxon>Eukaryota</taxon>
        <taxon>Metazoa</taxon>
        <taxon>Cnidaria</taxon>
        <taxon>Anthozoa</taxon>
        <taxon>Octocorallia</taxon>
        <taxon>Malacalcyonacea</taxon>
        <taxon>Plexauridae</taxon>
        <taxon>Paramuricea</taxon>
    </lineage>
</organism>
<reference evidence="2" key="1">
    <citation type="submission" date="2020-04" db="EMBL/GenBank/DDBJ databases">
        <authorList>
            <person name="Alioto T."/>
            <person name="Alioto T."/>
            <person name="Gomez Garrido J."/>
        </authorList>
    </citation>
    <scope>NUCLEOTIDE SEQUENCE</scope>
    <source>
        <strain evidence="2">A484AB</strain>
    </source>
</reference>
<feature type="compositionally biased region" description="Acidic residues" evidence="1">
    <location>
        <begin position="96"/>
        <end position="107"/>
    </location>
</feature>
<name>A0A6S7JI57_PARCT</name>
<comment type="caution">
    <text evidence="2">The sequence shown here is derived from an EMBL/GenBank/DDBJ whole genome shotgun (WGS) entry which is preliminary data.</text>
</comment>
<evidence type="ECO:0000256" key="1">
    <source>
        <dbReference type="SAM" id="MobiDB-lite"/>
    </source>
</evidence>
<dbReference type="OrthoDB" id="5990091at2759"/>
<gene>
    <name evidence="2" type="ORF">PACLA_8A048171</name>
</gene>
<keyword evidence="3" id="KW-1185">Reference proteome</keyword>
<evidence type="ECO:0000313" key="3">
    <source>
        <dbReference type="Proteomes" id="UP001152795"/>
    </source>
</evidence>
<feature type="compositionally biased region" description="Basic and acidic residues" evidence="1">
    <location>
        <begin position="86"/>
        <end position="95"/>
    </location>
</feature>